<dbReference type="GO" id="GO:0051287">
    <property type="term" value="F:NAD binding"/>
    <property type="evidence" value="ECO:0007669"/>
    <property type="project" value="InterPro"/>
</dbReference>
<dbReference type="PANTHER" id="PTHR47932:SF63">
    <property type="entry name" value="OS08G0290000 PROTEIN"/>
    <property type="match status" value="1"/>
</dbReference>
<evidence type="ECO:0000259" key="4">
    <source>
        <dbReference type="SMART" id="SM00846"/>
    </source>
</evidence>
<dbReference type="Pfam" id="PF01535">
    <property type="entry name" value="PPR"/>
    <property type="match status" value="1"/>
</dbReference>
<dbReference type="SMART" id="SM00846">
    <property type="entry name" value="Gp_dh_N"/>
    <property type="match status" value="1"/>
</dbReference>
<reference evidence="6" key="1">
    <citation type="journal article" date="2020" name="Nat. Commun.">
        <title>Genome assembly of wild tea tree DASZ reveals pedigree and selection history of tea varieties.</title>
        <authorList>
            <person name="Zhang W."/>
            <person name="Zhang Y."/>
            <person name="Qiu H."/>
            <person name="Guo Y."/>
            <person name="Wan H."/>
            <person name="Zhang X."/>
            <person name="Scossa F."/>
            <person name="Alseekh S."/>
            <person name="Zhang Q."/>
            <person name="Wang P."/>
            <person name="Xu L."/>
            <person name="Schmidt M.H."/>
            <person name="Jia X."/>
            <person name="Li D."/>
            <person name="Zhu A."/>
            <person name="Guo F."/>
            <person name="Chen W."/>
            <person name="Ni D."/>
            <person name="Usadel B."/>
            <person name="Fernie A.R."/>
            <person name="Wen W."/>
        </authorList>
    </citation>
    <scope>NUCLEOTIDE SEQUENCE [LARGE SCALE GENOMIC DNA]</scope>
    <source>
        <strain evidence="6">cv. G240</strain>
    </source>
</reference>
<evidence type="ECO:0000256" key="2">
    <source>
        <dbReference type="PROSITE-ProRule" id="PRU00708"/>
    </source>
</evidence>
<feature type="repeat" description="PPR" evidence="2">
    <location>
        <begin position="79"/>
        <end position="113"/>
    </location>
</feature>
<comment type="caution">
    <text evidence="5">The sequence shown here is derived from an EMBL/GenBank/DDBJ whole genome shotgun (WGS) entry which is preliminary data.</text>
</comment>
<dbReference type="InterPro" id="IPR020828">
    <property type="entry name" value="GlycerAld_3-P_DH_NAD(P)-bd"/>
</dbReference>
<feature type="transmembrane region" description="Helical" evidence="3">
    <location>
        <begin position="303"/>
        <end position="323"/>
    </location>
</feature>
<dbReference type="Pfam" id="PF13041">
    <property type="entry name" value="PPR_2"/>
    <property type="match status" value="2"/>
</dbReference>
<dbReference type="InterPro" id="IPR011990">
    <property type="entry name" value="TPR-like_helical_dom_sf"/>
</dbReference>
<feature type="transmembrane region" description="Helical" evidence="3">
    <location>
        <begin position="390"/>
        <end position="409"/>
    </location>
</feature>
<evidence type="ECO:0000256" key="1">
    <source>
        <dbReference type="ARBA" id="ARBA00022737"/>
    </source>
</evidence>
<keyword evidence="3" id="KW-0472">Membrane</keyword>
<organism evidence="5 6">
    <name type="scientific">Camellia sinensis</name>
    <name type="common">Tea plant</name>
    <name type="synonym">Thea sinensis</name>
    <dbReference type="NCBI Taxonomy" id="4442"/>
    <lineage>
        <taxon>Eukaryota</taxon>
        <taxon>Viridiplantae</taxon>
        <taxon>Streptophyta</taxon>
        <taxon>Embryophyta</taxon>
        <taxon>Tracheophyta</taxon>
        <taxon>Spermatophyta</taxon>
        <taxon>Magnoliopsida</taxon>
        <taxon>eudicotyledons</taxon>
        <taxon>Gunneridae</taxon>
        <taxon>Pentapetalae</taxon>
        <taxon>asterids</taxon>
        <taxon>Ericales</taxon>
        <taxon>Theaceae</taxon>
        <taxon>Camellia</taxon>
    </lineage>
</organism>
<proteinExistence type="predicted"/>
<dbReference type="NCBIfam" id="TIGR00756">
    <property type="entry name" value="PPR"/>
    <property type="match status" value="6"/>
</dbReference>
<evidence type="ECO:0000313" key="5">
    <source>
        <dbReference type="EMBL" id="KAF5954970.1"/>
    </source>
</evidence>
<dbReference type="SUPFAM" id="SSF51735">
    <property type="entry name" value="NAD(P)-binding Rossmann-fold domains"/>
    <property type="match status" value="1"/>
</dbReference>
<dbReference type="InterPro" id="IPR036291">
    <property type="entry name" value="NAD(P)-bd_dom_sf"/>
</dbReference>
<feature type="domain" description="Glyceraldehyde 3-phosphate dehydrogenase NAD(P) binding" evidence="4">
    <location>
        <begin position="347"/>
        <end position="479"/>
    </location>
</feature>
<dbReference type="GO" id="GO:0003729">
    <property type="term" value="F:mRNA binding"/>
    <property type="evidence" value="ECO:0007669"/>
    <property type="project" value="TreeGrafter"/>
</dbReference>
<feature type="repeat" description="PPR" evidence="2">
    <location>
        <begin position="211"/>
        <end position="245"/>
    </location>
</feature>
<dbReference type="AlphaFoldDB" id="A0A7J7HQ28"/>
<dbReference type="PANTHER" id="PTHR47932">
    <property type="entry name" value="ATPASE EXPRESSION PROTEIN 3"/>
    <property type="match status" value="1"/>
</dbReference>
<dbReference type="EMBL" id="JACBKZ010000003">
    <property type="protein sequence ID" value="KAF5954970.1"/>
    <property type="molecule type" value="Genomic_DNA"/>
</dbReference>
<evidence type="ECO:0000313" key="6">
    <source>
        <dbReference type="Proteomes" id="UP000593564"/>
    </source>
</evidence>
<feature type="repeat" description="PPR" evidence="2">
    <location>
        <begin position="9"/>
        <end position="43"/>
    </location>
</feature>
<accession>A0A7J7HQ28</accession>
<keyword evidence="6" id="KW-1185">Reference proteome</keyword>
<name>A0A7J7HQ28_CAMSI</name>
<dbReference type="Pfam" id="PF00044">
    <property type="entry name" value="Gp_dh_N"/>
    <property type="match status" value="1"/>
</dbReference>
<feature type="transmembrane region" description="Helical" evidence="3">
    <location>
        <begin position="335"/>
        <end position="353"/>
    </location>
</feature>
<dbReference type="Gene3D" id="1.25.40.10">
    <property type="entry name" value="Tetratricopeptide repeat domain"/>
    <property type="match status" value="3"/>
</dbReference>
<protein>
    <recommendedName>
        <fullName evidence="4">Glyceraldehyde 3-phosphate dehydrogenase NAD(P) binding domain-containing protein</fullName>
    </recommendedName>
</protein>
<keyword evidence="3" id="KW-0812">Transmembrane</keyword>
<dbReference type="Gene3D" id="3.40.50.720">
    <property type="entry name" value="NAD(P)-binding Rossmann-like Domain"/>
    <property type="match status" value="1"/>
</dbReference>
<keyword evidence="3" id="KW-1133">Transmembrane helix</keyword>
<dbReference type="Proteomes" id="UP000593564">
    <property type="component" value="Unassembled WGS sequence"/>
</dbReference>
<feature type="repeat" description="PPR" evidence="2">
    <location>
        <begin position="141"/>
        <end position="175"/>
    </location>
</feature>
<dbReference type="InterPro" id="IPR002885">
    <property type="entry name" value="PPR_rpt"/>
</dbReference>
<evidence type="ECO:0000256" key="3">
    <source>
        <dbReference type="SAM" id="Phobius"/>
    </source>
</evidence>
<feature type="repeat" description="PPR" evidence="2">
    <location>
        <begin position="44"/>
        <end position="78"/>
    </location>
</feature>
<gene>
    <name evidence="5" type="ORF">HYC85_007826</name>
</gene>
<dbReference type="PROSITE" id="PS51375">
    <property type="entry name" value="PPR"/>
    <property type="match status" value="6"/>
</dbReference>
<dbReference type="Pfam" id="PF12854">
    <property type="entry name" value="PPR_1"/>
    <property type="match status" value="1"/>
</dbReference>
<feature type="repeat" description="PPR" evidence="2">
    <location>
        <begin position="176"/>
        <end position="210"/>
    </location>
</feature>
<reference evidence="5 6" key="2">
    <citation type="submission" date="2020-07" db="EMBL/GenBank/DDBJ databases">
        <title>Genome assembly of wild tea tree DASZ reveals pedigree and selection history of tea varieties.</title>
        <authorList>
            <person name="Zhang W."/>
        </authorList>
    </citation>
    <scope>NUCLEOTIDE SEQUENCE [LARGE SCALE GENOMIC DNA]</scope>
    <source>
        <strain evidence="6">cv. G240</strain>
        <tissue evidence="5">Leaf</tissue>
    </source>
</reference>
<sequence length="485" mass="54448">MIRNGVIPDVLTHNYLLNGLCKTGELEKANWLVSEMLYCGTSPNCATYNTLMKGYCLINNVDRALDVFSTMANSGVTPNRVSCNILVHALCKKGLLEDARKLLKEILDENCDKGRSNLITSTILMDGHFKNGDTRIRLYLSLFIWNSIIDGYGRSGDIQNALSIRDQMVAFGVLPNVFTYNALIRAHTKRGKIVEAHSLKKEMLVNGLSPDLVTYNLLLGAACYVGHIQSALQLHDEILRTGYDPDIITYTELIKEKACGFCTEGEGHTSGSPTQSYPQLIQLIEFVKHGLNFKSYDGGSFLLFQWFRLIAGNILVAIFDYIVASNFFAKTMGKIKIRINIICVVLCCVVSGFRRIGRLVARVALQSDDVELVAVNDPFITIDYMNFCDFVVFMLFAWMEFCAVWTYMFKYDSVHNQWKKNELKVKDSKTLLFGDKPVAVFGSRNPEEILWGEVGAEYVVESMGVFTDKDKAAAHLKVCLNLLLS</sequence>
<keyword evidence="1" id="KW-0677">Repeat</keyword>